<evidence type="ECO:0000256" key="6">
    <source>
        <dbReference type="ARBA" id="ARBA00023125"/>
    </source>
</evidence>
<dbReference type="PANTHER" id="PTHR31251">
    <property type="entry name" value="SQUAMOSA PROMOTER-BINDING-LIKE PROTEIN 4"/>
    <property type="match status" value="1"/>
</dbReference>
<dbReference type="Gramene" id="Manes.05G112200.26.v8.1">
    <property type="protein sequence ID" value="Manes.05G112200.26.v8.1.CDS"/>
    <property type="gene ID" value="Manes.05G112200.v8.1"/>
</dbReference>
<keyword evidence="7" id="KW-0804">Transcription</keyword>
<keyword evidence="6" id="KW-0238">DNA-binding</keyword>
<comment type="subcellular location">
    <subcellularLocation>
        <location evidence="1">Nucleus</location>
    </subcellularLocation>
</comment>
<keyword evidence="5" id="KW-0805">Transcription regulation</keyword>
<dbReference type="EMBL" id="CM004391">
    <property type="protein sequence ID" value="OAY50148.1"/>
    <property type="molecule type" value="Genomic_DNA"/>
</dbReference>
<evidence type="ECO:0000256" key="7">
    <source>
        <dbReference type="ARBA" id="ARBA00023163"/>
    </source>
</evidence>
<gene>
    <name evidence="11" type="ORF">MANES_05G112200</name>
</gene>
<proteinExistence type="predicted"/>
<dbReference type="PANTHER" id="PTHR31251:SF102">
    <property type="entry name" value="SBP-TYPE DOMAIN-CONTAINING PROTEIN"/>
    <property type="match status" value="1"/>
</dbReference>
<dbReference type="AlphaFoldDB" id="A0A251KVD5"/>
<evidence type="ECO:0000256" key="8">
    <source>
        <dbReference type="ARBA" id="ARBA00023242"/>
    </source>
</evidence>
<evidence type="ECO:0000313" key="12">
    <source>
        <dbReference type="Proteomes" id="UP000091857"/>
    </source>
</evidence>
<keyword evidence="2" id="KW-0479">Metal-binding</keyword>
<evidence type="ECO:0000256" key="9">
    <source>
        <dbReference type="PROSITE-ProRule" id="PRU00470"/>
    </source>
</evidence>
<feature type="domain" description="SBP-type" evidence="10">
    <location>
        <begin position="106"/>
        <end position="183"/>
    </location>
</feature>
<dbReference type="GO" id="GO:0005634">
    <property type="term" value="C:nucleus"/>
    <property type="evidence" value="ECO:0000318"/>
    <property type="project" value="GO_Central"/>
</dbReference>
<organism evidence="11 12">
    <name type="scientific">Manihot esculenta</name>
    <name type="common">Cassava</name>
    <name type="synonym">Jatropha manihot</name>
    <dbReference type="NCBI Taxonomy" id="3983"/>
    <lineage>
        <taxon>Eukaryota</taxon>
        <taxon>Viridiplantae</taxon>
        <taxon>Streptophyta</taxon>
        <taxon>Embryophyta</taxon>
        <taxon>Tracheophyta</taxon>
        <taxon>Spermatophyta</taxon>
        <taxon>Magnoliopsida</taxon>
        <taxon>eudicotyledons</taxon>
        <taxon>Gunneridae</taxon>
        <taxon>Pentapetalae</taxon>
        <taxon>rosids</taxon>
        <taxon>fabids</taxon>
        <taxon>Malpighiales</taxon>
        <taxon>Euphorbiaceae</taxon>
        <taxon>Crotonoideae</taxon>
        <taxon>Manihoteae</taxon>
        <taxon>Manihot</taxon>
    </lineage>
</organism>
<dbReference type="InterPro" id="IPR004333">
    <property type="entry name" value="SBP_dom"/>
</dbReference>
<dbReference type="STRING" id="3983.A0A251KVD5"/>
<keyword evidence="8" id="KW-0539">Nucleus</keyword>
<dbReference type="PROSITE" id="PS51141">
    <property type="entry name" value="ZF_SBP"/>
    <property type="match status" value="1"/>
</dbReference>
<evidence type="ECO:0000259" key="10">
    <source>
        <dbReference type="PROSITE" id="PS51141"/>
    </source>
</evidence>
<dbReference type="Gene3D" id="4.10.1100.10">
    <property type="entry name" value="Transcription factor, SBP-box domain"/>
    <property type="match status" value="1"/>
</dbReference>
<keyword evidence="3 9" id="KW-0863">Zinc-finger</keyword>
<dbReference type="InterPro" id="IPR044817">
    <property type="entry name" value="SBP-like"/>
</dbReference>
<dbReference type="Gramene" id="Manes.05G112200.23.v8.1">
    <property type="protein sequence ID" value="Manes.05G112200.23.v8.1.CDS"/>
    <property type="gene ID" value="Manes.05G112200.v8.1"/>
</dbReference>
<evidence type="ECO:0000256" key="1">
    <source>
        <dbReference type="ARBA" id="ARBA00004123"/>
    </source>
</evidence>
<dbReference type="GO" id="GO:0001216">
    <property type="term" value="F:DNA-binding transcription activator activity"/>
    <property type="evidence" value="ECO:0000318"/>
    <property type="project" value="GO_Central"/>
</dbReference>
<sequence>MESLRYSAEGKGLVFSDEIDLSIDSFGRSRKSFTRWDGDSVENMEFIDLGFSEMPIKPFNGNNTGRLADGKEAPNSKFLKERSVVSSTSPNFQAKKTRTMSSRSQTPICQVYGCHKDLSSLKDYNKRHKVCEVHSKTPKVIVNGVEQRFCQQCSRFHLLVEFDDGKRSCRKRLAGHNERRRKPQFGALSGTKYLGTSMPKRASFLFPNILPGGILYPERYEETNCCRPVKLEDISINSTNGQLVPNSFLHLHTNGIQNTTGISLSAIEELTVYNTVSDIHELSRVSNSSCALSLLSAESQNLGHSAGIIMAMPFISQARGISDKTFGVESSDGCLRIFIEWSNKGILCK</sequence>
<evidence type="ECO:0000256" key="2">
    <source>
        <dbReference type="ARBA" id="ARBA00022723"/>
    </source>
</evidence>
<protein>
    <recommendedName>
        <fullName evidence="10">SBP-type domain-containing protein</fullName>
    </recommendedName>
</protein>
<dbReference type="Proteomes" id="UP000091857">
    <property type="component" value="Chromosome 5"/>
</dbReference>
<keyword evidence="4" id="KW-0862">Zinc</keyword>
<evidence type="ECO:0000256" key="3">
    <source>
        <dbReference type="ARBA" id="ARBA00022771"/>
    </source>
</evidence>
<dbReference type="SUPFAM" id="SSF103612">
    <property type="entry name" value="SBT domain"/>
    <property type="match status" value="1"/>
</dbReference>
<dbReference type="FunFam" id="4.10.1100.10:FF:000001">
    <property type="entry name" value="Squamosa promoter-binding-like protein 14"/>
    <property type="match status" value="1"/>
</dbReference>
<dbReference type="GO" id="GO:0008270">
    <property type="term" value="F:zinc ion binding"/>
    <property type="evidence" value="ECO:0007669"/>
    <property type="project" value="UniProtKB-KW"/>
</dbReference>
<keyword evidence="12" id="KW-1185">Reference proteome</keyword>
<dbReference type="EMBL" id="CM004391">
    <property type="protein sequence ID" value="OAY50147.1"/>
    <property type="molecule type" value="Genomic_DNA"/>
</dbReference>
<accession>A0A251KVD5</accession>
<evidence type="ECO:0000256" key="5">
    <source>
        <dbReference type="ARBA" id="ARBA00023015"/>
    </source>
</evidence>
<dbReference type="GO" id="GO:0000976">
    <property type="term" value="F:transcription cis-regulatory region binding"/>
    <property type="evidence" value="ECO:0000318"/>
    <property type="project" value="GO_Central"/>
</dbReference>
<dbReference type="EMBL" id="CM004391">
    <property type="protein sequence ID" value="OAY50145.1"/>
    <property type="molecule type" value="Genomic_DNA"/>
</dbReference>
<reference evidence="11 12" key="1">
    <citation type="submission" date="2016-02" db="EMBL/GenBank/DDBJ databases">
        <title>WGS assembly of Manihot esculenta.</title>
        <authorList>
            <person name="Bredeson J.V."/>
            <person name="Prochnik S.E."/>
            <person name="Lyons J.B."/>
            <person name="Schmutz J."/>
            <person name="Grimwood J."/>
            <person name="Vrebalov J."/>
            <person name="Bart R.S."/>
            <person name="Amuge T."/>
            <person name="Ferguson M.E."/>
            <person name="Green R."/>
            <person name="Putnam N."/>
            <person name="Stites J."/>
            <person name="Rounsley S."/>
            <person name="Rokhsar D.S."/>
        </authorList>
    </citation>
    <scope>NUCLEOTIDE SEQUENCE [LARGE SCALE GENOMIC DNA]</scope>
    <source>
        <strain evidence="12">cv. AM560-2</strain>
        <tissue evidence="11">Leaf</tissue>
    </source>
</reference>
<evidence type="ECO:0000256" key="4">
    <source>
        <dbReference type="ARBA" id="ARBA00022833"/>
    </source>
</evidence>
<dbReference type="SMR" id="A0A251KVD5"/>
<dbReference type="InterPro" id="IPR036893">
    <property type="entry name" value="SBP_sf"/>
</dbReference>
<name>A0A251KVD5_MANES</name>
<evidence type="ECO:0000313" key="11">
    <source>
        <dbReference type="EMBL" id="OAY50148.1"/>
    </source>
</evidence>
<dbReference type="Pfam" id="PF03110">
    <property type="entry name" value="SBP"/>
    <property type="match status" value="1"/>
</dbReference>